<keyword evidence="1" id="KW-1015">Disulfide bond</keyword>
<dbReference type="InterPro" id="IPR008139">
    <property type="entry name" value="SaposinB_dom"/>
</dbReference>
<evidence type="ECO:0000256" key="1">
    <source>
        <dbReference type="ARBA" id="ARBA00023157"/>
    </source>
</evidence>
<name>A0AAW1B506_CROAD</name>
<sequence length="559" mass="64065">MLLTNGSSFSHDELKLFRSKHYHRFSCIGCVSVVAIIQQLSQVHNSTVKATLERFCTYLPETFHLQGICFLLVEIYGPKIIKLVETKMNADVICHSIHACIKKAGQPYCHLYPPPKERFNIAIKKLEGMFTTRSQKYVHELSFICTLPFMRNLCRRIEFFVKNQLPFVDLDGDKFSTYQNLRGYYWRGQDCNDRNAAVYPGRRPEDWDAKEDSNCNGISGVDSKDGIPYEQKFCNGTESKGIIMLGDSAGARAHIPPEWITASQISPKTYSNILEVISNEIDWPQFSAVTGFLNSTIGGRTESLYSLLRRRNRCNHKDYQNISKNGASSRNVLHLVQSLARNQQFDKPAIVIFAMIGNDVCNGNPDTLNKMTHPKQMRSNVVKTLLYLDSQLPKGSHVILIGLVNGSFIWDAMHRRYHPLGQLNKDVTYEQFYSFLSCLQINPCNGWLTSNGILRNLTTERAMLLSNVLKEIAKSEKYLNFDVFYMDFPLKEIIVMWQKMKGETWQLLEPMDGFHPNQFASAFEARILWKKLLQERPDILGKENPFNSEIAAIFHSQGH</sequence>
<dbReference type="Gene3D" id="3.40.50.1110">
    <property type="entry name" value="SGNH hydrolase"/>
    <property type="match status" value="1"/>
</dbReference>
<dbReference type="SMART" id="SM00741">
    <property type="entry name" value="SapB"/>
    <property type="match status" value="1"/>
</dbReference>
<dbReference type="EMBL" id="JAOTOJ010000008">
    <property type="protein sequence ID" value="KAK9396552.1"/>
    <property type="molecule type" value="Genomic_DNA"/>
</dbReference>
<dbReference type="InterPro" id="IPR036514">
    <property type="entry name" value="SGNH_hydro_sf"/>
</dbReference>
<dbReference type="PANTHER" id="PTHR15010">
    <property type="entry name" value="ACYLOXYACYL HYDROLASE"/>
    <property type="match status" value="1"/>
</dbReference>
<comment type="caution">
    <text evidence="3">The sequence shown here is derived from an EMBL/GenBank/DDBJ whole genome shotgun (WGS) entry which is preliminary data.</text>
</comment>
<dbReference type="SUPFAM" id="SSF47862">
    <property type="entry name" value="Saposin"/>
    <property type="match status" value="1"/>
</dbReference>
<keyword evidence="4" id="KW-1185">Reference proteome</keyword>
<dbReference type="SUPFAM" id="SSF52266">
    <property type="entry name" value="SGNH hydrolase"/>
    <property type="match status" value="1"/>
</dbReference>
<dbReference type="GO" id="GO:0009104">
    <property type="term" value="P:lipopolysaccharide catabolic process"/>
    <property type="evidence" value="ECO:0007669"/>
    <property type="project" value="TreeGrafter"/>
</dbReference>
<dbReference type="InterPro" id="IPR039676">
    <property type="entry name" value="AOAH"/>
</dbReference>
<dbReference type="InterPro" id="IPR048593">
    <property type="entry name" value="AOAH_Saposin_N"/>
</dbReference>
<reference evidence="3 4" key="1">
    <citation type="journal article" date="2024" name="Proc. Natl. Acad. Sci. U.S.A.">
        <title>The genetic regulatory architecture and epigenomic basis for age-related changes in rattlesnake venom.</title>
        <authorList>
            <person name="Hogan M.P."/>
            <person name="Holding M.L."/>
            <person name="Nystrom G.S."/>
            <person name="Colston T.J."/>
            <person name="Bartlett D.A."/>
            <person name="Mason A.J."/>
            <person name="Ellsworth S.A."/>
            <person name="Rautsaw R.M."/>
            <person name="Lawrence K.C."/>
            <person name="Strickland J.L."/>
            <person name="He B."/>
            <person name="Fraser P."/>
            <person name="Margres M.J."/>
            <person name="Gilbert D.M."/>
            <person name="Gibbs H.L."/>
            <person name="Parkinson C.L."/>
            <person name="Rokyta D.R."/>
        </authorList>
    </citation>
    <scope>NUCLEOTIDE SEQUENCE [LARGE SCALE GENOMIC DNA]</scope>
    <source>
        <strain evidence="3">DRR0105</strain>
    </source>
</reference>
<dbReference type="AlphaFoldDB" id="A0AAW1B506"/>
<keyword evidence="3" id="KW-0378">Hydrolase</keyword>
<dbReference type="GO" id="GO:0050728">
    <property type="term" value="P:negative regulation of inflammatory response"/>
    <property type="evidence" value="ECO:0007669"/>
    <property type="project" value="TreeGrafter"/>
</dbReference>
<dbReference type="InterPro" id="IPR011001">
    <property type="entry name" value="Saposin-like"/>
</dbReference>
<dbReference type="Pfam" id="PF20825">
    <property type="entry name" value="Saposin"/>
    <property type="match status" value="1"/>
</dbReference>
<dbReference type="PANTHER" id="PTHR15010:SF0">
    <property type="entry name" value="ACYLOXYACYL HYDROLASE"/>
    <property type="match status" value="1"/>
</dbReference>
<evidence type="ECO:0000313" key="3">
    <source>
        <dbReference type="EMBL" id="KAK9396552.1"/>
    </source>
</evidence>
<gene>
    <name evidence="3" type="ORF">NXF25_019913</name>
</gene>
<dbReference type="GO" id="GO:0050528">
    <property type="term" value="F:acyloxyacyl hydrolase activity"/>
    <property type="evidence" value="ECO:0007669"/>
    <property type="project" value="InterPro"/>
</dbReference>
<dbReference type="GO" id="GO:0005509">
    <property type="term" value="F:calcium ion binding"/>
    <property type="evidence" value="ECO:0007669"/>
    <property type="project" value="TreeGrafter"/>
</dbReference>
<dbReference type="Pfam" id="PF00657">
    <property type="entry name" value="Lipase_GDSL"/>
    <property type="match status" value="1"/>
</dbReference>
<dbReference type="InterPro" id="IPR001087">
    <property type="entry name" value="GDSL"/>
</dbReference>
<accession>A0AAW1B506</accession>
<feature type="domain" description="Saposin B-type" evidence="2">
    <location>
        <begin position="23"/>
        <end position="104"/>
    </location>
</feature>
<evidence type="ECO:0000259" key="2">
    <source>
        <dbReference type="PROSITE" id="PS50015"/>
    </source>
</evidence>
<organism evidence="3 4">
    <name type="scientific">Crotalus adamanteus</name>
    <name type="common">Eastern diamondback rattlesnake</name>
    <dbReference type="NCBI Taxonomy" id="8729"/>
    <lineage>
        <taxon>Eukaryota</taxon>
        <taxon>Metazoa</taxon>
        <taxon>Chordata</taxon>
        <taxon>Craniata</taxon>
        <taxon>Vertebrata</taxon>
        <taxon>Euteleostomi</taxon>
        <taxon>Lepidosauria</taxon>
        <taxon>Squamata</taxon>
        <taxon>Bifurcata</taxon>
        <taxon>Unidentata</taxon>
        <taxon>Episquamata</taxon>
        <taxon>Toxicofera</taxon>
        <taxon>Serpentes</taxon>
        <taxon>Colubroidea</taxon>
        <taxon>Viperidae</taxon>
        <taxon>Crotalinae</taxon>
        <taxon>Crotalus</taxon>
    </lineage>
</organism>
<dbReference type="PROSITE" id="PS50015">
    <property type="entry name" value="SAP_B"/>
    <property type="match status" value="1"/>
</dbReference>
<proteinExistence type="predicted"/>
<protein>
    <submittedName>
        <fullName evidence="3">Acyloxyacyl hydrolase</fullName>
    </submittedName>
</protein>
<evidence type="ECO:0000313" key="4">
    <source>
        <dbReference type="Proteomes" id="UP001474421"/>
    </source>
</evidence>
<dbReference type="Gene3D" id="1.10.225.10">
    <property type="entry name" value="Saposin-like"/>
    <property type="match status" value="1"/>
</dbReference>
<dbReference type="Proteomes" id="UP001474421">
    <property type="component" value="Unassembled WGS sequence"/>
</dbReference>